<gene>
    <name evidence="8" type="ORF">GUITHDRAFT_159625</name>
</gene>
<name>L1JE08_GUITC</name>
<dbReference type="PANTHER" id="PTHR21256">
    <property type="entry name" value="HISTIDINOL DEHYDROGENASE HDH"/>
    <property type="match status" value="1"/>
</dbReference>
<dbReference type="Proteomes" id="UP000011087">
    <property type="component" value="Unassembled WGS sequence"/>
</dbReference>
<evidence type="ECO:0000256" key="6">
    <source>
        <dbReference type="ARBA" id="ARBA00023002"/>
    </source>
</evidence>
<evidence type="ECO:0000256" key="2">
    <source>
        <dbReference type="ARBA" id="ARBA00004940"/>
    </source>
</evidence>
<comment type="cofactor">
    <cofactor evidence="1">
        <name>Zn(2+)</name>
        <dbReference type="ChEBI" id="CHEBI:29105"/>
    </cofactor>
</comment>
<dbReference type="InterPro" id="IPR022695">
    <property type="entry name" value="Histidinol_DH_monofunct"/>
</dbReference>
<dbReference type="FunFam" id="3.40.50.1980:FF:000001">
    <property type="entry name" value="Histidinol dehydrogenase"/>
    <property type="match status" value="1"/>
</dbReference>
<evidence type="ECO:0000256" key="3">
    <source>
        <dbReference type="ARBA" id="ARBA00010178"/>
    </source>
</evidence>
<dbReference type="InterPro" id="IPR016161">
    <property type="entry name" value="Ald_DH/histidinol_DH"/>
</dbReference>
<dbReference type="GO" id="GO:0004399">
    <property type="term" value="F:histidinol dehydrogenase activity"/>
    <property type="evidence" value="ECO:0007669"/>
    <property type="project" value="InterPro"/>
</dbReference>
<keyword evidence="4" id="KW-0479">Metal-binding</keyword>
<evidence type="ECO:0000256" key="7">
    <source>
        <dbReference type="RuleBase" id="RU004175"/>
    </source>
</evidence>
<dbReference type="PaxDb" id="55529-EKX46552"/>
<dbReference type="PROSITE" id="PS00611">
    <property type="entry name" value="HISOL_DEHYDROGENASE"/>
    <property type="match status" value="1"/>
</dbReference>
<dbReference type="GO" id="GO:0046872">
    <property type="term" value="F:metal ion binding"/>
    <property type="evidence" value="ECO:0007669"/>
    <property type="project" value="UniProtKB-KW"/>
</dbReference>
<dbReference type="GeneID" id="17303088"/>
<dbReference type="GO" id="GO:0005829">
    <property type="term" value="C:cytosol"/>
    <property type="evidence" value="ECO:0007669"/>
    <property type="project" value="TreeGrafter"/>
</dbReference>
<dbReference type="eggNOG" id="KOG2697">
    <property type="taxonomic scope" value="Eukaryota"/>
</dbReference>
<dbReference type="PIRSF" id="PIRSF000099">
    <property type="entry name" value="Histidinol_dh"/>
    <property type="match status" value="1"/>
</dbReference>
<dbReference type="HOGENOM" id="CLU_006732_3_3_1"/>
<dbReference type="RefSeq" id="XP_005833532.1">
    <property type="nucleotide sequence ID" value="XM_005833475.1"/>
</dbReference>
<dbReference type="NCBIfam" id="TIGR00069">
    <property type="entry name" value="hisD"/>
    <property type="match status" value="1"/>
</dbReference>
<dbReference type="EMBL" id="JH992994">
    <property type="protein sequence ID" value="EKX46552.1"/>
    <property type="molecule type" value="Genomic_DNA"/>
</dbReference>
<comment type="similarity">
    <text evidence="3 7">Belongs to the histidinol dehydrogenase family.</text>
</comment>
<sequence>MLKRCARDEMPVELSEPVAPKALEQSKTIVEDVKSRGEAAVRHWAEKFNEVKEGESLVADKDELKAAYDTLSIDQQGVLTRVADRIQKFAVAQRASIQDTEVVIPGGKAGQLVSAVENAGCYAPGGRYPLPSSVLMTAVTARAAGVKNVWVASPHPDQVTKAAAHVAGADGMLKVGGAQAIAALAQGIGKIPACNIIVGPGNQWVTAAKSLVQGQCAIDMLAGPSEVLVIADETADPKTVAADLLAQAEHDVESRPILITTHEPLLTAVNSELKVQLDDLPSPNCDTAKQAVAKGFCVVTKSMDEAIEISDQIAPEHLEIMTADAMQVGMKCNNYGGLFIGRYAAEVLGDYGCGPNHVLPTGGTAKYTGGLSVHTFLRIRTWMRVDSQEQNQPVVQDSIALARMEGLEGHARAAEVRKL</sequence>
<dbReference type="AlphaFoldDB" id="L1JE08"/>
<evidence type="ECO:0000256" key="4">
    <source>
        <dbReference type="ARBA" id="ARBA00022723"/>
    </source>
</evidence>
<evidence type="ECO:0000256" key="1">
    <source>
        <dbReference type="ARBA" id="ARBA00001947"/>
    </source>
</evidence>
<dbReference type="InterPro" id="IPR012131">
    <property type="entry name" value="Hstdl_DH"/>
</dbReference>
<proteinExistence type="inferred from homology"/>
<dbReference type="Pfam" id="PF00815">
    <property type="entry name" value="Histidinol_dh"/>
    <property type="match status" value="1"/>
</dbReference>
<dbReference type="KEGG" id="gtt:GUITHDRAFT_159625"/>
<dbReference type="GO" id="GO:0000105">
    <property type="term" value="P:L-histidine biosynthetic process"/>
    <property type="evidence" value="ECO:0007669"/>
    <property type="project" value="UniProtKB-UniPathway"/>
</dbReference>
<accession>L1JE08</accession>
<protein>
    <submittedName>
        <fullName evidence="8 9">Uncharacterized protein</fullName>
    </submittedName>
</protein>
<dbReference type="CDD" id="cd06572">
    <property type="entry name" value="Histidinol_dh"/>
    <property type="match status" value="1"/>
</dbReference>
<dbReference type="SUPFAM" id="SSF53720">
    <property type="entry name" value="ALDH-like"/>
    <property type="match status" value="1"/>
</dbReference>
<dbReference type="Gene3D" id="3.40.50.1980">
    <property type="entry name" value="Nitrogenase molybdenum iron protein domain"/>
    <property type="match status" value="2"/>
</dbReference>
<dbReference type="GO" id="GO:0051287">
    <property type="term" value="F:NAD binding"/>
    <property type="evidence" value="ECO:0007669"/>
    <property type="project" value="InterPro"/>
</dbReference>
<dbReference type="OMA" id="YIAGPNH"/>
<evidence type="ECO:0000313" key="8">
    <source>
        <dbReference type="EMBL" id="EKX46552.1"/>
    </source>
</evidence>
<keyword evidence="5" id="KW-0862">Zinc</keyword>
<dbReference type="PRINTS" id="PR00083">
    <property type="entry name" value="HOLDHDRGNASE"/>
</dbReference>
<dbReference type="InterPro" id="IPR001692">
    <property type="entry name" value="Histidinol_DH_CS"/>
</dbReference>
<dbReference type="Gene3D" id="1.20.5.1300">
    <property type="match status" value="1"/>
</dbReference>
<dbReference type="OrthoDB" id="1703565at2759"/>
<dbReference type="STRING" id="905079.L1JE08"/>
<dbReference type="PANTHER" id="PTHR21256:SF2">
    <property type="entry name" value="HISTIDINE BIOSYNTHESIS TRIFUNCTIONAL PROTEIN"/>
    <property type="match status" value="1"/>
</dbReference>
<reference evidence="8 10" key="1">
    <citation type="journal article" date="2012" name="Nature">
        <title>Algal genomes reveal evolutionary mosaicism and the fate of nucleomorphs.</title>
        <authorList>
            <consortium name="DOE Joint Genome Institute"/>
            <person name="Curtis B.A."/>
            <person name="Tanifuji G."/>
            <person name="Burki F."/>
            <person name="Gruber A."/>
            <person name="Irimia M."/>
            <person name="Maruyama S."/>
            <person name="Arias M.C."/>
            <person name="Ball S.G."/>
            <person name="Gile G.H."/>
            <person name="Hirakawa Y."/>
            <person name="Hopkins J.F."/>
            <person name="Kuo A."/>
            <person name="Rensing S.A."/>
            <person name="Schmutz J."/>
            <person name="Symeonidi A."/>
            <person name="Elias M."/>
            <person name="Eveleigh R.J."/>
            <person name="Herman E.K."/>
            <person name="Klute M.J."/>
            <person name="Nakayama T."/>
            <person name="Obornik M."/>
            <person name="Reyes-Prieto A."/>
            <person name="Armbrust E.V."/>
            <person name="Aves S.J."/>
            <person name="Beiko R.G."/>
            <person name="Coutinho P."/>
            <person name="Dacks J.B."/>
            <person name="Durnford D.G."/>
            <person name="Fast N.M."/>
            <person name="Green B.R."/>
            <person name="Grisdale C.J."/>
            <person name="Hempel F."/>
            <person name="Henrissat B."/>
            <person name="Hoppner M.P."/>
            <person name="Ishida K."/>
            <person name="Kim E."/>
            <person name="Koreny L."/>
            <person name="Kroth P.G."/>
            <person name="Liu Y."/>
            <person name="Malik S.B."/>
            <person name="Maier U.G."/>
            <person name="McRose D."/>
            <person name="Mock T."/>
            <person name="Neilson J.A."/>
            <person name="Onodera N.T."/>
            <person name="Poole A.M."/>
            <person name="Pritham E.J."/>
            <person name="Richards T.A."/>
            <person name="Rocap G."/>
            <person name="Roy S.W."/>
            <person name="Sarai C."/>
            <person name="Schaack S."/>
            <person name="Shirato S."/>
            <person name="Slamovits C.H."/>
            <person name="Spencer D.F."/>
            <person name="Suzuki S."/>
            <person name="Worden A.Z."/>
            <person name="Zauner S."/>
            <person name="Barry K."/>
            <person name="Bell C."/>
            <person name="Bharti A.K."/>
            <person name="Crow J.A."/>
            <person name="Grimwood J."/>
            <person name="Kramer R."/>
            <person name="Lindquist E."/>
            <person name="Lucas S."/>
            <person name="Salamov A."/>
            <person name="McFadden G.I."/>
            <person name="Lane C.E."/>
            <person name="Keeling P.J."/>
            <person name="Gray M.W."/>
            <person name="Grigoriev I.V."/>
            <person name="Archibald J.M."/>
        </authorList>
    </citation>
    <scope>NUCLEOTIDE SEQUENCE</scope>
    <source>
        <strain evidence="8 10">CCMP2712</strain>
    </source>
</reference>
<organism evidence="8">
    <name type="scientific">Guillardia theta (strain CCMP2712)</name>
    <name type="common">Cryptophyte</name>
    <dbReference type="NCBI Taxonomy" id="905079"/>
    <lineage>
        <taxon>Eukaryota</taxon>
        <taxon>Cryptophyceae</taxon>
        <taxon>Pyrenomonadales</taxon>
        <taxon>Geminigeraceae</taxon>
        <taxon>Guillardia</taxon>
    </lineage>
</organism>
<comment type="pathway">
    <text evidence="2">Amino-acid biosynthesis; L-histidine biosynthesis; L-histidine from 5-phospho-alpha-D-ribose 1-diphosphate: step 9/9.</text>
</comment>
<evidence type="ECO:0000313" key="10">
    <source>
        <dbReference type="Proteomes" id="UP000011087"/>
    </source>
</evidence>
<reference evidence="10" key="2">
    <citation type="submission" date="2012-11" db="EMBL/GenBank/DDBJ databases">
        <authorList>
            <person name="Kuo A."/>
            <person name="Curtis B.A."/>
            <person name="Tanifuji G."/>
            <person name="Burki F."/>
            <person name="Gruber A."/>
            <person name="Irimia M."/>
            <person name="Maruyama S."/>
            <person name="Arias M.C."/>
            <person name="Ball S.G."/>
            <person name="Gile G.H."/>
            <person name="Hirakawa Y."/>
            <person name="Hopkins J.F."/>
            <person name="Rensing S.A."/>
            <person name="Schmutz J."/>
            <person name="Symeonidi A."/>
            <person name="Elias M."/>
            <person name="Eveleigh R.J."/>
            <person name="Herman E.K."/>
            <person name="Klute M.J."/>
            <person name="Nakayama T."/>
            <person name="Obornik M."/>
            <person name="Reyes-Prieto A."/>
            <person name="Armbrust E.V."/>
            <person name="Aves S.J."/>
            <person name="Beiko R.G."/>
            <person name="Coutinho P."/>
            <person name="Dacks J.B."/>
            <person name="Durnford D.G."/>
            <person name="Fast N.M."/>
            <person name="Green B.R."/>
            <person name="Grisdale C."/>
            <person name="Hempe F."/>
            <person name="Henrissat B."/>
            <person name="Hoppner M.P."/>
            <person name="Ishida K.-I."/>
            <person name="Kim E."/>
            <person name="Koreny L."/>
            <person name="Kroth P.G."/>
            <person name="Liu Y."/>
            <person name="Malik S.-B."/>
            <person name="Maier U.G."/>
            <person name="McRose D."/>
            <person name="Mock T."/>
            <person name="Neilson J.A."/>
            <person name="Onodera N.T."/>
            <person name="Poole A.M."/>
            <person name="Pritham E.J."/>
            <person name="Richards T.A."/>
            <person name="Rocap G."/>
            <person name="Roy S.W."/>
            <person name="Sarai C."/>
            <person name="Schaack S."/>
            <person name="Shirato S."/>
            <person name="Slamovits C.H."/>
            <person name="Spencer D.F."/>
            <person name="Suzuki S."/>
            <person name="Worden A.Z."/>
            <person name="Zauner S."/>
            <person name="Barry K."/>
            <person name="Bell C."/>
            <person name="Bharti A.K."/>
            <person name="Crow J.A."/>
            <person name="Grimwood J."/>
            <person name="Kramer R."/>
            <person name="Lindquist E."/>
            <person name="Lucas S."/>
            <person name="Salamov A."/>
            <person name="McFadden G.I."/>
            <person name="Lane C.E."/>
            <person name="Keeling P.J."/>
            <person name="Gray M.W."/>
            <person name="Grigoriev I.V."/>
            <person name="Archibald J.M."/>
        </authorList>
    </citation>
    <scope>NUCLEOTIDE SEQUENCE</scope>
    <source>
        <strain evidence="10">CCMP2712</strain>
    </source>
</reference>
<dbReference type="UniPathway" id="UPA00031">
    <property type="reaction ID" value="UER00014"/>
</dbReference>
<keyword evidence="10" id="KW-1185">Reference proteome</keyword>
<keyword evidence="6" id="KW-0560">Oxidoreductase</keyword>
<dbReference type="EnsemblProtists" id="EKX46552">
    <property type="protein sequence ID" value="EKX46552"/>
    <property type="gene ID" value="GUITHDRAFT_159625"/>
</dbReference>
<reference evidence="9" key="3">
    <citation type="submission" date="2015-06" db="UniProtKB">
        <authorList>
            <consortium name="EnsemblProtists"/>
        </authorList>
    </citation>
    <scope>IDENTIFICATION</scope>
</reference>
<evidence type="ECO:0000313" key="9">
    <source>
        <dbReference type="EnsemblProtists" id="EKX46552"/>
    </source>
</evidence>
<evidence type="ECO:0000256" key="5">
    <source>
        <dbReference type="ARBA" id="ARBA00022833"/>
    </source>
</evidence>